<proteinExistence type="inferred from homology"/>
<dbReference type="CDD" id="cd11058">
    <property type="entry name" value="CYP60B-like"/>
    <property type="match status" value="1"/>
</dbReference>
<dbReference type="PANTHER" id="PTHR24305">
    <property type="entry name" value="CYTOCHROME P450"/>
    <property type="match status" value="1"/>
</dbReference>
<evidence type="ECO:0000256" key="9">
    <source>
        <dbReference type="ARBA" id="ARBA00023004"/>
    </source>
</evidence>
<evidence type="ECO:0000256" key="4">
    <source>
        <dbReference type="ARBA" id="ARBA00022617"/>
    </source>
</evidence>
<dbReference type="FunFam" id="1.10.630.10:FF:000047">
    <property type="entry name" value="Cytochrome P450 monooxygenase"/>
    <property type="match status" value="1"/>
</dbReference>
<dbReference type="PRINTS" id="PR00463">
    <property type="entry name" value="EP450I"/>
</dbReference>
<protein>
    <recommendedName>
        <fullName evidence="16">Cytochrome P450</fullName>
    </recommendedName>
</protein>
<dbReference type="PROSITE" id="PS00086">
    <property type="entry name" value="CYTOCHROME_P450"/>
    <property type="match status" value="1"/>
</dbReference>
<comment type="caution">
    <text evidence="14">The sequence shown here is derived from an EMBL/GenBank/DDBJ whole genome shotgun (WGS) entry which is preliminary data.</text>
</comment>
<keyword evidence="5" id="KW-0812">Transmembrane</keyword>
<evidence type="ECO:0000256" key="10">
    <source>
        <dbReference type="ARBA" id="ARBA00023033"/>
    </source>
</evidence>
<keyword evidence="10 13" id="KW-0503">Monooxygenase</keyword>
<keyword evidence="7" id="KW-1133">Transmembrane helix</keyword>
<evidence type="ECO:0000256" key="1">
    <source>
        <dbReference type="ARBA" id="ARBA00001971"/>
    </source>
</evidence>
<dbReference type="InterPro" id="IPR050121">
    <property type="entry name" value="Cytochrome_P450_monoxygenase"/>
</dbReference>
<comment type="similarity">
    <text evidence="3 13">Belongs to the cytochrome P450 family.</text>
</comment>
<comment type="cofactor">
    <cofactor evidence="1 12">
        <name>heme</name>
        <dbReference type="ChEBI" id="CHEBI:30413"/>
    </cofactor>
</comment>
<evidence type="ECO:0000256" key="11">
    <source>
        <dbReference type="ARBA" id="ARBA00023136"/>
    </source>
</evidence>
<evidence type="ECO:0000313" key="15">
    <source>
        <dbReference type="Proteomes" id="UP001140510"/>
    </source>
</evidence>
<keyword evidence="6 12" id="KW-0479">Metal-binding</keyword>
<dbReference type="OrthoDB" id="1470350at2759"/>
<evidence type="ECO:0000256" key="13">
    <source>
        <dbReference type="RuleBase" id="RU000461"/>
    </source>
</evidence>
<dbReference type="EMBL" id="JAPEVA010000073">
    <property type="protein sequence ID" value="KAJ4401475.1"/>
    <property type="molecule type" value="Genomic_DNA"/>
</dbReference>
<gene>
    <name evidence="14" type="ORF">N0V91_007909</name>
</gene>
<dbReference type="Proteomes" id="UP001140510">
    <property type="component" value="Unassembled WGS sequence"/>
</dbReference>
<dbReference type="PRINTS" id="PR00385">
    <property type="entry name" value="P450"/>
</dbReference>
<dbReference type="Gene3D" id="1.10.630.10">
    <property type="entry name" value="Cytochrome P450"/>
    <property type="match status" value="1"/>
</dbReference>
<accession>A0A9W8ZCC9</accession>
<evidence type="ECO:0000256" key="3">
    <source>
        <dbReference type="ARBA" id="ARBA00010617"/>
    </source>
</evidence>
<dbReference type="SUPFAM" id="SSF48264">
    <property type="entry name" value="Cytochrome P450"/>
    <property type="match status" value="1"/>
</dbReference>
<organism evidence="14 15">
    <name type="scientific">Didymella pomorum</name>
    <dbReference type="NCBI Taxonomy" id="749634"/>
    <lineage>
        <taxon>Eukaryota</taxon>
        <taxon>Fungi</taxon>
        <taxon>Dikarya</taxon>
        <taxon>Ascomycota</taxon>
        <taxon>Pezizomycotina</taxon>
        <taxon>Dothideomycetes</taxon>
        <taxon>Pleosporomycetidae</taxon>
        <taxon>Pleosporales</taxon>
        <taxon>Pleosporineae</taxon>
        <taxon>Didymellaceae</taxon>
        <taxon>Didymella</taxon>
    </lineage>
</organism>
<dbReference type="GO" id="GO:0005506">
    <property type="term" value="F:iron ion binding"/>
    <property type="evidence" value="ECO:0007669"/>
    <property type="project" value="InterPro"/>
</dbReference>
<dbReference type="InterPro" id="IPR001128">
    <property type="entry name" value="Cyt_P450"/>
</dbReference>
<dbReference type="InterPro" id="IPR002401">
    <property type="entry name" value="Cyt_P450_E_grp-I"/>
</dbReference>
<dbReference type="InterPro" id="IPR036396">
    <property type="entry name" value="Cyt_P450_sf"/>
</dbReference>
<evidence type="ECO:0000256" key="2">
    <source>
        <dbReference type="ARBA" id="ARBA00004167"/>
    </source>
</evidence>
<keyword evidence="4 12" id="KW-0349">Heme</keyword>
<dbReference type="GO" id="GO:0020037">
    <property type="term" value="F:heme binding"/>
    <property type="evidence" value="ECO:0007669"/>
    <property type="project" value="InterPro"/>
</dbReference>
<dbReference type="GO" id="GO:0016705">
    <property type="term" value="F:oxidoreductase activity, acting on paired donors, with incorporation or reduction of molecular oxygen"/>
    <property type="evidence" value="ECO:0007669"/>
    <property type="project" value="InterPro"/>
</dbReference>
<keyword evidence="11" id="KW-0472">Membrane</keyword>
<evidence type="ECO:0000256" key="6">
    <source>
        <dbReference type="ARBA" id="ARBA00022723"/>
    </source>
</evidence>
<comment type="subcellular location">
    <subcellularLocation>
        <location evidence="2">Membrane</location>
        <topology evidence="2">Single-pass membrane protein</topology>
    </subcellularLocation>
</comment>
<keyword evidence="15" id="KW-1185">Reference proteome</keyword>
<feature type="binding site" description="axial binding residue" evidence="12">
    <location>
        <position position="461"/>
    </location>
    <ligand>
        <name>heme</name>
        <dbReference type="ChEBI" id="CHEBI:30413"/>
    </ligand>
    <ligandPart>
        <name>Fe</name>
        <dbReference type="ChEBI" id="CHEBI:18248"/>
    </ligandPart>
</feature>
<keyword evidence="8 13" id="KW-0560">Oxidoreductase</keyword>
<evidence type="ECO:0000256" key="5">
    <source>
        <dbReference type="ARBA" id="ARBA00022692"/>
    </source>
</evidence>
<name>A0A9W8ZCC9_9PLEO</name>
<evidence type="ECO:0000256" key="8">
    <source>
        <dbReference type="ARBA" id="ARBA00023002"/>
    </source>
</evidence>
<evidence type="ECO:0000256" key="7">
    <source>
        <dbReference type="ARBA" id="ARBA00022989"/>
    </source>
</evidence>
<dbReference type="PANTHER" id="PTHR24305:SF210">
    <property type="entry name" value="CYTOCHROME P450 MONOOXYGENASE ASQL-RELATED"/>
    <property type="match status" value="1"/>
</dbReference>
<dbReference type="InterPro" id="IPR017972">
    <property type="entry name" value="Cyt_P450_CS"/>
</dbReference>
<keyword evidence="9 12" id="KW-0408">Iron</keyword>
<evidence type="ECO:0008006" key="16">
    <source>
        <dbReference type="Google" id="ProtNLM"/>
    </source>
</evidence>
<sequence length="516" mass="58440">MSETTSLMSTLVQAIQHASPLRIIAAVIVVSVVRYISQGIYRVYFHPLRNFPGPKLSAASRLPKVIATWTGHQHQYMIALHAQYGEVVRASPDELSFIHPDAWRDIYGHGSGQGKGTLGSVPPKNWKFYGKASNGVSSLITEESPSDHARVRRIFKPAFSDRALKDQEPLFMKYVEQLIGNLRKAVSEEPEHEFDMVKNYNFTTFDVMGDLTFGESLHMLDDSKYDPWVSVIFASIKFGSRFNLMTYYPWLACTVKANLPAKFQKKRYEHFQYSVERVTKRLDRGRTTEGRDLWDYVLGQEEGKQLSRGEMDANSTLFMIAGTETTATLLSGLTYLLLKNPSTMAALSEEIRAAFEEEKDMSMEAIAALPYLAACLKEALRLYPPVPVGLPHLTPANGSTICGQYVPPGVTVMAPHYAMYTSPLNFKEPMSFAPERWLGDERFDSDRRAALQPFSVGSRDCLGKNMAYHEMRLIITKVLYNFDMHLCPESEDWANQDVFTLWEKHPLMVKLKDVKA</sequence>
<dbReference type="GO" id="GO:0004497">
    <property type="term" value="F:monooxygenase activity"/>
    <property type="evidence" value="ECO:0007669"/>
    <property type="project" value="UniProtKB-KW"/>
</dbReference>
<dbReference type="AlphaFoldDB" id="A0A9W8ZCC9"/>
<evidence type="ECO:0000256" key="12">
    <source>
        <dbReference type="PIRSR" id="PIRSR602401-1"/>
    </source>
</evidence>
<dbReference type="GO" id="GO:0016020">
    <property type="term" value="C:membrane"/>
    <property type="evidence" value="ECO:0007669"/>
    <property type="project" value="UniProtKB-SubCell"/>
</dbReference>
<reference evidence="14" key="1">
    <citation type="submission" date="2022-10" db="EMBL/GenBank/DDBJ databases">
        <title>Tapping the CABI collections for fungal endophytes: first genome assemblies for Collariella, Neodidymelliopsis, Ascochyta clinopodiicola, Didymella pomorum, Didymosphaeria variabile, Neocosmospora piperis and Neocucurbitaria cava.</title>
        <authorList>
            <person name="Hill R."/>
        </authorList>
    </citation>
    <scope>NUCLEOTIDE SEQUENCE</scope>
    <source>
        <strain evidence="14">IMI 355091</strain>
    </source>
</reference>
<dbReference type="GO" id="GO:0009403">
    <property type="term" value="P:toxin biosynthetic process"/>
    <property type="evidence" value="ECO:0007669"/>
    <property type="project" value="UniProtKB-ARBA"/>
</dbReference>
<dbReference type="Pfam" id="PF00067">
    <property type="entry name" value="p450"/>
    <property type="match status" value="1"/>
</dbReference>
<evidence type="ECO:0000313" key="14">
    <source>
        <dbReference type="EMBL" id="KAJ4401475.1"/>
    </source>
</evidence>